<evidence type="ECO:0000256" key="5">
    <source>
        <dbReference type="ARBA" id="ARBA00022679"/>
    </source>
</evidence>
<dbReference type="EMBL" id="QUWK01000008">
    <property type="protein sequence ID" value="RFU94654.1"/>
    <property type="molecule type" value="Genomic_DNA"/>
</dbReference>
<dbReference type="Proteomes" id="UP000264002">
    <property type="component" value="Unassembled WGS sequence"/>
</dbReference>
<keyword evidence="4" id="KW-0963">Cytoplasm</keyword>
<dbReference type="EC" id="2.7.7.87" evidence="3"/>
<comment type="similarity">
    <text evidence="2">Belongs to the SUA5 family.</text>
</comment>
<dbReference type="GO" id="GO:0061710">
    <property type="term" value="F:L-threonylcarbamoyladenylate synthase"/>
    <property type="evidence" value="ECO:0007669"/>
    <property type="project" value="UniProtKB-EC"/>
</dbReference>
<gene>
    <name evidence="13" type="ORF">DYP60_09100</name>
</gene>
<dbReference type="SUPFAM" id="SSF55821">
    <property type="entry name" value="YrdC/RibB"/>
    <property type="match status" value="1"/>
</dbReference>
<dbReference type="GO" id="GO:0006450">
    <property type="term" value="P:regulation of translational fidelity"/>
    <property type="evidence" value="ECO:0007669"/>
    <property type="project" value="TreeGrafter"/>
</dbReference>
<dbReference type="PANTHER" id="PTHR17490">
    <property type="entry name" value="SUA5"/>
    <property type="match status" value="1"/>
</dbReference>
<evidence type="ECO:0000256" key="2">
    <source>
        <dbReference type="ARBA" id="ARBA00007663"/>
    </source>
</evidence>
<dbReference type="GO" id="GO:0000049">
    <property type="term" value="F:tRNA binding"/>
    <property type="evidence" value="ECO:0007669"/>
    <property type="project" value="TreeGrafter"/>
</dbReference>
<evidence type="ECO:0000259" key="12">
    <source>
        <dbReference type="PROSITE" id="PS51163"/>
    </source>
</evidence>
<evidence type="ECO:0000256" key="8">
    <source>
        <dbReference type="ARBA" id="ARBA00022741"/>
    </source>
</evidence>
<keyword evidence="5" id="KW-0808">Transferase</keyword>
<dbReference type="InterPro" id="IPR017945">
    <property type="entry name" value="DHBP_synth_RibB-like_a/b_dom"/>
</dbReference>
<dbReference type="GO" id="GO:0003725">
    <property type="term" value="F:double-stranded RNA binding"/>
    <property type="evidence" value="ECO:0007669"/>
    <property type="project" value="InterPro"/>
</dbReference>
<dbReference type="InterPro" id="IPR006070">
    <property type="entry name" value="Sua5-like_dom"/>
</dbReference>
<evidence type="ECO:0000256" key="1">
    <source>
        <dbReference type="ARBA" id="ARBA00004496"/>
    </source>
</evidence>
<keyword evidence="8" id="KW-0547">Nucleotide-binding</keyword>
<reference evidence="13 14" key="2">
    <citation type="submission" date="2018-09" db="EMBL/GenBank/DDBJ databases">
        <title>Genome of Sphaerochaeta halotolerans strain 4-11.</title>
        <authorList>
            <person name="Nazina T.N."/>
            <person name="Sokolova D.S."/>
        </authorList>
    </citation>
    <scope>NUCLEOTIDE SEQUENCE [LARGE SCALE GENOMIC DNA]</scope>
    <source>
        <strain evidence="13 14">4-11</strain>
    </source>
</reference>
<accession>A0A372MFY9</accession>
<sequence length="192" mass="21626">MSRTSEEAELLYKSEPDTLDRCVIHLQEDNLMILPCDTIYGLSGKVDTTLQKLRALKEHIGQQQFAILSTLEQAHQLCIVPEVLQDHWPCALTCILPNRKGEGSSAVRVPDDPFIQELLTRLGSPIYSTAVNPNEYFITNITDIIFTYKEKVQAIVVDPKRQRNTPSTLIDCTTTPYTLLRCGDYDASSLLL</sequence>
<organism evidence="13 14">
    <name type="scientific">Sphaerochaeta halotolerans</name>
    <dbReference type="NCBI Taxonomy" id="2293840"/>
    <lineage>
        <taxon>Bacteria</taxon>
        <taxon>Pseudomonadati</taxon>
        <taxon>Spirochaetota</taxon>
        <taxon>Spirochaetia</taxon>
        <taxon>Spirochaetales</taxon>
        <taxon>Sphaerochaetaceae</taxon>
        <taxon>Sphaerochaeta</taxon>
    </lineage>
</organism>
<proteinExistence type="inferred from homology"/>
<keyword evidence="7" id="KW-0548">Nucleotidyltransferase</keyword>
<dbReference type="Gene3D" id="3.90.870.10">
    <property type="entry name" value="DHBP synthase"/>
    <property type="match status" value="1"/>
</dbReference>
<dbReference type="GO" id="GO:0005737">
    <property type="term" value="C:cytoplasm"/>
    <property type="evidence" value="ECO:0007669"/>
    <property type="project" value="UniProtKB-SubCell"/>
</dbReference>
<protein>
    <recommendedName>
        <fullName evidence="10">L-threonylcarbamoyladenylate synthase</fullName>
        <ecNumber evidence="3">2.7.7.87</ecNumber>
    </recommendedName>
    <alternativeName>
        <fullName evidence="10">L-threonylcarbamoyladenylate synthase</fullName>
    </alternativeName>
</protein>
<evidence type="ECO:0000256" key="7">
    <source>
        <dbReference type="ARBA" id="ARBA00022695"/>
    </source>
</evidence>
<keyword evidence="6" id="KW-0819">tRNA processing</keyword>
<evidence type="ECO:0000256" key="11">
    <source>
        <dbReference type="ARBA" id="ARBA00048366"/>
    </source>
</evidence>
<comment type="subcellular location">
    <subcellularLocation>
        <location evidence="1">Cytoplasm</location>
    </subcellularLocation>
</comment>
<comment type="caution">
    <text evidence="13">The sequence shown here is derived from an EMBL/GenBank/DDBJ whole genome shotgun (WGS) entry which is preliminary data.</text>
</comment>
<dbReference type="Pfam" id="PF01300">
    <property type="entry name" value="Sua5_yciO_yrdC"/>
    <property type="match status" value="1"/>
</dbReference>
<dbReference type="GO" id="GO:0005524">
    <property type="term" value="F:ATP binding"/>
    <property type="evidence" value="ECO:0007669"/>
    <property type="project" value="UniProtKB-KW"/>
</dbReference>
<evidence type="ECO:0000313" key="14">
    <source>
        <dbReference type="Proteomes" id="UP000264002"/>
    </source>
</evidence>
<dbReference type="AlphaFoldDB" id="A0A372MFY9"/>
<keyword evidence="9" id="KW-0067">ATP-binding</keyword>
<dbReference type="GO" id="GO:0008033">
    <property type="term" value="P:tRNA processing"/>
    <property type="evidence" value="ECO:0007669"/>
    <property type="project" value="UniProtKB-KW"/>
</dbReference>
<evidence type="ECO:0000256" key="9">
    <source>
        <dbReference type="ARBA" id="ARBA00022840"/>
    </source>
</evidence>
<name>A0A372MFY9_9SPIR</name>
<dbReference type="PROSITE" id="PS51163">
    <property type="entry name" value="YRDC"/>
    <property type="match status" value="1"/>
</dbReference>
<evidence type="ECO:0000256" key="4">
    <source>
        <dbReference type="ARBA" id="ARBA00022490"/>
    </source>
</evidence>
<reference evidence="14" key="1">
    <citation type="submission" date="2018-08" db="EMBL/GenBank/DDBJ databases">
        <authorList>
            <person name="Grouzdev D.S."/>
            <person name="Krutkina M.S."/>
        </authorList>
    </citation>
    <scope>NUCLEOTIDE SEQUENCE [LARGE SCALE GENOMIC DNA]</scope>
    <source>
        <strain evidence="14">4-11</strain>
    </source>
</reference>
<dbReference type="RefSeq" id="WP_117330688.1">
    <property type="nucleotide sequence ID" value="NZ_QUWK01000008.1"/>
</dbReference>
<dbReference type="PANTHER" id="PTHR17490:SF16">
    <property type="entry name" value="THREONYLCARBAMOYL-AMP SYNTHASE"/>
    <property type="match status" value="1"/>
</dbReference>
<evidence type="ECO:0000256" key="3">
    <source>
        <dbReference type="ARBA" id="ARBA00012584"/>
    </source>
</evidence>
<keyword evidence="14" id="KW-1185">Reference proteome</keyword>
<feature type="domain" description="YrdC-like" evidence="12">
    <location>
        <begin position="16"/>
        <end position="185"/>
    </location>
</feature>
<dbReference type="InterPro" id="IPR050156">
    <property type="entry name" value="TC-AMP_synthase_SUA5"/>
</dbReference>
<comment type="catalytic activity">
    <reaction evidence="11">
        <text>L-threonine + hydrogencarbonate + ATP = L-threonylcarbamoyladenylate + diphosphate + H2O</text>
        <dbReference type="Rhea" id="RHEA:36407"/>
        <dbReference type="ChEBI" id="CHEBI:15377"/>
        <dbReference type="ChEBI" id="CHEBI:17544"/>
        <dbReference type="ChEBI" id="CHEBI:30616"/>
        <dbReference type="ChEBI" id="CHEBI:33019"/>
        <dbReference type="ChEBI" id="CHEBI:57926"/>
        <dbReference type="ChEBI" id="CHEBI:73682"/>
        <dbReference type="EC" id="2.7.7.87"/>
    </reaction>
</comment>
<evidence type="ECO:0000313" key="13">
    <source>
        <dbReference type="EMBL" id="RFU94654.1"/>
    </source>
</evidence>
<evidence type="ECO:0000256" key="6">
    <source>
        <dbReference type="ARBA" id="ARBA00022694"/>
    </source>
</evidence>
<evidence type="ECO:0000256" key="10">
    <source>
        <dbReference type="ARBA" id="ARBA00029774"/>
    </source>
</evidence>